<evidence type="ECO:0000256" key="5">
    <source>
        <dbReference type="ARBA" id="ARBA00023163"/>
    </source>
</evidence>
<organism evidence="9 10">
    <name type="scientific">Phoenix dactylifera</name>
    <name type="common">Date palm</name>
    <dbReference type="NCBI Taxonomy" id="42345"/>
    <lineage>
        <taxon>Eukaryota</taxon>
        <taxon>Viridiplantae</taxon>
        <taxon>Streptophyta</taxon>
        <taxon>Embryophyta</taxon>
        <taxon>Tracheophyta</taxon>
        <taxon>Spermatophyta</taxon>
        <taxon>Magnoliopsida</taxon>
        <taxon>Liliopsida</taxon>
        <taxon>Arecaceae</taxon>
        <taxon>Coryphoideae</taxon>
        <taxon>Phoeniceae</taxon>
        <taxon>Phoenix</taxon>
    </lineage>
</organism>
<dbReference type="OrthoDB" id="652816at2759"/>
<comment type="subcellular location">
    <subcellularLocation>
        <location evidence="1">Nucleus</location>
    </subcellularLocation>
</comment>
<reference evidence="10" key="2">
    <citation type="submission" date="2025-08" db="UniProtKB">
        <authorList>
            <consortium name="RefSeq"/>
        </authorList>
    </citation>
    <scope>IDENTIFICATION</scope>
    <source>
        <tissue evidence="10">Young leaves</tissue>
    </source>
</reference>
<keyword evidence="4" id="KW-0238">DNA-binding</keyword>
<proteinExistence type="predicted"/>
<dbReference type="FunFam" id="2.20.25.80:FF:000006">
    <property type="entry name" value="WRKY transcription factor"/>
    <property type="match status" value="1"/>
</dbReference>
<dbReference type="GeneID" id="103704194"/>
<evidence type="ECO:0000256" key="6">
    <source>
        <dbReference type="ARBA" id="ARBA00023242"/>
    </source>
</evidence>
<name>A0A8B7BUG2_PHODC</name>
<feature type="compositionally biased region" description="Polar residues" evidence="7">
    <location>
        <begin position="280"/>
        <end position="301"/>
    </location>
</feature>
<evidence type="ECO:0000313" key="10">
    <source>
        <dbReference type="RefSeq" id="XP_008785604.2"/>
    </source>
</evidence>
<feature type="compositionally biased region" description="Low complexity" evidence="7">
    <location>
        <begin position="214"/>
        <end position="223"/>
    </location>
</feature>
<dbReference type="SMART" id="SM00774">
    <property type="entry name" value="WRKY"/>
    <property type="match status" value="1"/>
</dbReference>
<dbReference type="InterPro" id="IPR044810">
    <property type="entry name" value="WRKY_plant"/>
</dbReference>
<reference evidence="9" key="1">
    <citation type="journal article" date="2019" name="Nat. Commun.">
        <title>Genome-wide association mapping of date palm fruit traits.</title>
        <authorList>
            <person name="Hazzouri K.M."/>
            <person name="Gros-Balthazard M."/>
            <person name="Flowers J.M."/>
            <person name="Copetti D."/>
            <person name="Lemansour A."/>
            <person name="Lebrun M."/>
            <person name="Masmoudi K."/>
            <person name="Ferrand S."/>
            <person name="Dhar M.I."/>
            <person name="Fresquez Z.A."/>
            <person name="Rosas U."/>
            <person name="Zhang J."/>
            <person name="Talag J."/>
            <person name="Lee S."/>
            <person name="Kudrna D."/>
            <person name="Powell R.F."/>
            <person name="Leitch I.J."/>
            <person name="Krueger R.R."/>
            <person name="Wing R.A."/>
            <person name="Amiri K.M.A."/>
            <person name="Purugganan M.D."/>
        </authorList>
    </citation>
    <scope>NUCLEOTIDE SEQUENCE [LARGE SCALE GENOMIC DNA]</scope>
    <source>
        <strain evidence="9">cv. Khalas</strain>
    </source>
</reference>
<keyword evidence="9" id="KW-1185">Reference proteome</keyword>
<dbReference type="PROSITE" id="PS50811">
    <property type="entry name" value="WRKY"/>
    <property type="match status" value="1"/>
</dbReference>
<keyword evidence="3" id="KW-0805">Transcription regulation</keyword>
<dbReference type="GO" id="GO:0003700">
    <property type="term" value="F:DNA-binding transcription factor activity"/>
    <property type="evidence" value="ECO:0007669"/>
    <property type="project" value="InterPro"/>
</dbReference>
<sequence>MEEVDESEASWFDGSVEELIHELLDDESPLFVPPEVPESQEAASQKSVINKLISSVYSGPTIRDIQSALSMSFQHGRSGSQAVISFPEGGSGKMESKYTLRIKSCGNGLADDGYKWRKYGQKSIKNNPNPRSYYRCSNPRCNAKKQVERSIEDPEMLIITYEGLHLHYAYSHFLFPQRQGNSATSLPAPKKPKVQQAQDLENPKVRPTKPEASTTTQQQQQQQLVITGEKSSQGRLLGDAPPSRVLREEGIPADDNAQCPQGLLEDIVPLLVRNPCNSTTSAYDPQTSSQATSLHYPSSHSWPPDSAHLDVGILSNMI</sequence>
<protein>
    <submittedName>
        <fullName evidence="10">Probable WRKY transcription factor 49</fullName>
    </submittedName>
</protein>
<dbReference type="AlphaFoldDB" id="A0A8B7BUG2"/>
<accession>A0A8B7BUG2</accession>
<dbReference type="InterPro" id="IPR036576">
    <property type="entry name" value="WRKY_dom_sf"/>
</dbReference>
<dbReference type="InterPro" id="IPR003657">
    <property type="entry name" value="WRKY_dom"/>
</dbReference>
<evidence type="ECO:0000256" key="4">
    <source>
        <dbReference type="ARBA" id="ARBA00023125"/>
    </source>
</evidence>
<evidence type="ECO:0000256" key="7">
    <source>
        <dbReference type="SAM" id="MobiDB-lite"/>
    </source>
</evidence>
<dbReference type="Pfam" id="PF03106">
    <property type="entry name" value="WRKY"/>
    <property type="match status" value="1"/>
</dbReference>
<evidence type="ECO:0000256" key="1">
    <source>
        <dbReference type="ARBA" id="ARBA00004123"/>
    </source>
</evidence>
<feature type="region of interest" description="Disordered" evidence="7">
    <location>
        <begin position="181"/>
        <end position="241"/>
    </location>
</feature>
<dbReference type="GO" id="GO:0043565">
    <property type="term" value="F:sequence-specific DNA binding"/>
    <property type="evidence" value="ECO:0007669"/>
    <property type="project" value="InterPro"/>
</dbReference>
<evidence type="ECO:0000259" key="8">
    <source>
        <dbReference type="PROSITE" id="PS50811"/>
    </source>
</evidence>
<dbReference type="SUPFAM" id="SSF118290">
    <property type="entry name" value="WRKY DNA-binding domain"/>
    <property type="match status" value="1"/>
</dbReference>
<dbReference type="Proteomes" id="UP000228380">
    <property type="component" value="Chromosome 3"/>
</dbReference>
<feature type="domain" description="WRKY" evidence="8">
    <location>
        <begin position="105"/>
        <end position="170"/>
    </location>
</feature>
<keyword evidence="5" id="KW-0804">Transcription</keyword>
<dbReference type="PANTHER" id="PTHR31221">
    <property type="entry name" value="WRKY TRANSCRIPTION FACTOR PROTEIN 1-RELATED"/>
    <property type="match status" value="1"/>
</dbReference>
<evidence type="ECO:0000313" key="9">
    <source>
        <dbReference type="Proteomes" id="UP000228380"/>
    </source>
</evidence>
<evidence type="ECO:0000256" key="2">
    <source>
        <dbReference type="ARBA" id="ARBA00022737"/>
    </source>
</evidence>
<feature type="region of interest" description="Disordered" evidence="7">
    <location>
        <begin position="280"/>
        <end position="302"/>
    </location>
</feature>
<dbReference type="PANTHER" id="PTHR31221:SF42">
    <property type="entry name" value="WRKY TRANSCRIPTION FACTOR 49-RELATED"/>
    <property type="match status" value="1"/>
</dbReference>
<dbReference type="GO" id="GO:0005634">
    <property type="term" value="C:nucleus"/>
    <property type="evidence" value="ECO:0007669"/>
    <property type="project" value="UniProtKB-SubCell"/>
</dbReference>
<dbReference type="Gene3D" id="2.20.25.80">
    <property type="entry name" value="WRKY domain"/>
    <property type="match status" value="1"/>
</dbReference>
<keyword evidence="2" id="KW-0677">Repeat</keyword>
<dbReference type="RefSeq" id="XP_008785604.2">
    <property type="nucleotide sequence ID" value="XM_008787382.2"/>
</dbReference>
<dbReference type="KEGG" id="pda:103704194"/>
<evidence type="ECO:0000256" key="3">
    <source>
        <dbReference type="ARBA" id="ARBA00023015"/>
    </source>
</evidence>
<gene>
    <name evidence="10" type="primary">LOC103704194</name>
</gene>
<keyword evidence="6" id="KW-0539">Nucleus</keyword>